<dbReference type="PANTHER" id="PTHR13338">
    <property type="entry name" value="UPF0240 PROTEIN"/>
    <property type="match status" value="1"/>
</dbReference>
<reference evidence="2 3" key="1">
    <citation type="journal article" date="2019" name="Philos. Trans. R. Soc. Lond., B, Biol. Sci.">
        <title>Ant behaviour and brain gene expression of defending hosts depend on the ecological success of the intruding social parasite.</title>
        <authorList>
            <person name="Kaur R."/>
            <person name="Stoldt M."/>
            <person name="Jongepier E."/>
            <person name="Feldmeyer B."/>
            <person name="Menzel F."/>
            <person name="Bornberg-Bauer E."/>
            <person name="Foitzik S."/>
        </authorList>
    </citation>
    <scope>NUCLEOTIDE SEQUENCE [LARGE SCALE GENOMIC DNA]</scope>
    <source>
        <tissue evidence="2">Whole body</tissue>
    </source>
</reference>
<dbReference type="Proteomes" id="UP000310200">
    <property type="component" value="Unassembled WGS sequence"/>
</dbReference>
<comment type="caution">
    <text evidence="2">The sequence shown here is derived from an EMBL/GenBank/DDBJ whole genome shotgun (WGS) entry which is preliminary data.</text>
</comment>
<organism evidence="2 3">
    <name type="scientific">Temnothorax longispinosus</name>
    <dbReference type="NCBI Taxonomy" id="300112"/>
    <lineage>
        <taxon>Eukaryota</taxon>
        <taxon>Metazoa</taxon>
        <taxon>Ecdysozoa</taxon>
        <taxon>Arthropoda</taxon>
        <taxon>Hexapoda</taxon>
        <taxon>Insecta</taxon>
        <taxon>Pterygota</taxon>
        <taxon>Neoptera</taxon>
        <taxon>Endopterygota</taxon>
        <taxon>Hymenoptera</taxon>
        <taxon>Apocrita</taxon>
        <taxon>Aculeata</taxon>
        <taxon>Formicoidea</taxon>
        <taxon>Formicidae</taxon>
        <taxon>Myrmicinae</taxon>
        <taxon>Temnothorax</taxon>
    </lineage>
</organism>
<protein>
    <submittedName>
        <fullName evidence="2">NDUFAF4-like protein</fullName>
    </submittedName>
</protein>
<gene>
    <name evidence="2" type="ORF">DBV15_02675</name>
</gene>
<dbReference type="EMBL" id="QBLH01003046">
    <property type="protein sequence ID" value="TGZ45834.1"/>
    <property type="molecule type" value="Genomic_DNA"/>
</dbReference>
<dbReference type="PANTHER" id="PTHR13338:SF4">
    <property type="entry name" value="NADH DEHYDROGENASE [UBIQUINONE] 1 ALPHA SUBCOMPLEX ASSEMBLY FACTOR 4"/>
    <property type="match status" value="1"/>
</dbReference>
<dbReference type="STRING" id="300112.A0A4V3S9N3"/>
<name>A0A4V3S9N3_9HYME</name>
<dbReference type="GO" id="GO:0032981">
    <property type="term" value="P:mitochondrial respiratory chain complex I assembly"/>
    <property type="evidence" value="ECO:0007669"/>
    <property type="project" value="InterPro"/>
</dbReference>
<keyword evidence="3" id="KW-1185">Reference proteome</keyword>
<feature type="compositionally biased region" description="Basic and acidic residues" evidence="1">
    <location>
        <begin position="77"/>
        <end position="93"/>
    </location>
</feature>
<feature type="region of interest" description="Disordered" evidence="1">
    <location>
        <begin position="75"/>
        <end position="96"/>
    </location>
</feature>
<feature type="region of interest" description="Disordered" evidence="1">
    <location>
        <begin position="184"/>
        <end position="211"/>
    </location>
</feature>
<dbReference type="Pfam" id="PF06784">
    <property type="entry name" value="UPF0240"/>
    <property type="match status" value="1"/>
</dbReference>
<evidence type="ECO:0000256" key="1">
    <source>
        <dbReference type="SAM" id="MobiDB-lite"/>
    </source>
</evidence>
<dbReference type="AlphaFoldDB" id="A0A4V3S9N3"/>
<dbReference type="GO" id="GO:0005739">
    <property type="term" value="C:mitochondrion"/>
    <property type="evidence" value="ECO:0007669"/>
    <property type="project" value="TreeGrafter"/>
</dbReference>
<proteinExistence type="predicted"/>
<accession>A0A4V3S9N3</accession>
<evidence type="ECO:0000313" key="3">
    <source>
        <dbReference type="Proteomes" id="UP000310200"/>
    </source>
</evidence>
<sequence length="211" mass="24739">MGNFYSVFTRPIRTFNIANRAEKIISREKPIPAPQYAAADKQRKLTDEVNPHFLEEHYKKNIQLDQRLKDVFVTSKDPQEINEPKEETKESKPLPRNRYIGENKFMYEPYESTVIPEGKCSLKQALTFLLQHKQDPVTHNSENIASEYKIDKKVVDDILKYFKLYVTVAVGANSPQPITDPIQEIIDHNRMEIEKSKKKKKKEDMKKEEET</sequence>
<evidence type="ECO:0000313" key="2">
    <source>
        <dbReference type="EMBL" id="TGZ45834.1"/>
    </source>
</evidence>
<feature type="compositionally biased region" description="Basic and acidic residues" evidence="1">
    <location>
        <begin position="185"/>
        <end position="195"/>
    </location>
</feature>
<feature type="compositionally biased region" description="Basic and acidic residues" evidence="1">
    <location>
        <begin position="202"/>
        <end position="211"/>
    </location>
</feature>
<dbReference type="InterPro" id="IPR009622">
    <property type="entry name" value="NDUFAF4"/>
</dbReference>